<organism evidence="1 2">
    <name type="scientific">Mesorhizobium escarrei</name>
    <dbReference type="NCBI Taxonomy" id="666018"/>
    <lineage>
        <taxon>Bacteria</taxon>
        <taxon>Pseudomonadati</taxon>
        <taxon>Pseudomonadota</taxon>
        <taxon>Alphaproteobacteria</taxon>
        <taxon>Hyphomicrobiales</taxon>
        <taxon>Phyllobacteriaceae</taxon>
        <taxon>Mesorhizobium</taxon>
    </lineage>
</organism>
<dbReference type="Proteomes" id="UP001153050">
    <property type="component" value="Unassembled WGS sequence"/>
</dbReference>
<keyword evidence="2" id="KW-1185">Reference proteome</keyword>
<evidence type="ECO:0000313" key="1">
    <source>
        <dbReference type="EMBL" id="CAH2409193.1"/>
    </source>
</evidence>
<dbReference type="EMBL" id="CAKXZT010000176">
    <property type="protein sequence ID" value="CAH2409193.1"/>
    <property type="molecule type" value="Genomic_DNA"/>
</dbReference>
<sequence>MPGDERVNGLYQPAPIDEAEVLAKAIYRHGREGDAALISSLTRCRSHSYRSKPNE</sequence>
<comment type="caution">
    <text evidence="1">The sequence shown here is derived from an EMBL/GenBank/DDBJ whole genome shotgun (WGS) entry which is preliminary data.</text>
</comment>
<protein>
    <submittedName>
        <fullName evidence="1">Uncharacterized protein</fullName>
    </submittedName>
</protein>
<reference evidence="1 2" key="1">
    <citation type="submission" date="2022-03" db="EMBL/GenBank/DDBJ databases">
        <authorList>
            <person name="Brunel B."/>
        </authorList>
    </citation>
    <scope>NUCLEOTIDE SEQUENCE [LARGE SCALE GENOMIC DNA]</scope>
    <source>
        <strain evidence="1">STM5069sample</strain>
    </source>
</reference>
<accession>A0ABM9EIH3</accession>
<gene>
    <name evidence="1" type="ORF">MES5069_770037</name>
</gene>
<evidence type="ECO:0000313" key="2">
    <source>
        <dbReference type="Proteomes" id="UP001153050"/>
    </source>
</evidence>
<name>A0ABM9EIH3_9HYPH</name>
<proteinExistence type="predicted"/>